<dbReference type="AlphaFoldDB" id="A0A812VN35"/>
<organism evidence="3 4">
    <name type="scientific">Symbiodinium pilosum</name>
    <name type="common">Dinoflagellate</name>
    <dbReference type="NCBI Taxonomy" id="2952"/>
    <lineage>
        <taxon>Eukaryota</taxon>
        <taxon>Sar</taxon>
        <taxon>Alveolata</taxon>
        <taxon>Dinophyceae</taxon>
        <taxon>Suessiales</taxon>
        <taxon>Symbiodiniaceae</taxon>
        <taxon>Symbiodinium</taxon>
    </lineage>
</organism>
<comment type="caution">
    <text evidence="3">The sequence shown here is derived from an EMBL/GenBank/DDBJ whole genome shotgun (WGS) entry which is preliminary data.</text>
</comment>
<feature type="compositionally biased region" description="Polar residues" evidence="1">
    <location>
        <begin position="94"/>
        <end position="104"/>
    </location>
</feature>
<sequence length="500" mass="54529">MAVAGVNVWILLGFVLISYGTAPYVAYAWTNDQLLVCLYVLFAMMLVEHRATLMQSRSNLQQSGYKALISADDPASAHASRGPVDPLSSRFTADTLSRAGGNNSDAEDGATPLPPEGEDMAFLNGLWNRLREQRSTGPISSIFARLTNGQRSVASTSSGPRHRFSADKVQQPGAAVHEAPYFAEREMEFLMQDLESGTGSQGLERRPMLLKSQTNESLGSLPFPGSPAGGGSSPLGRFPNSPAGSITGASRQYFKAVKLGGFQNPHLNVLFVERPAREFQVNERETYWPASGYYFIYRSRSTNTWGIAKAKRFEAVKESKSNGVAHSPEGFELWLEANERQPAQRKNWREWDLQLGKWVSRSEAGVISRGKVRPKVGNSTSKVEVEVQITAEERLEVMQVREAAVQTIARVHQKPADSHGHDASIALSSFALGPSSQHSSPQGKSHHKAGGEHPYRGGSTDTLLGLATESQGVRRPSVRLDSPSPPTSTERRPRSASASR</sequence>
<feature type="region of interest" description="Disordered" evidence="1">
    <location>
        <begin position="94"/>
        <end position="115"/>
    </location>
</feature>
<feature type="region of interest" description="Disordered" evidence="1">
    <location>
        <begin position="214"/>
        <end position="242"/>
    </location>
</feature>
<dbReference type="Proteomes" id="UP000649617">
    <property type="component" value="Unassembled WGS sequence"/>
</dbReference>
<evidence type="ECO:0000256" key="1">
    <source>
        <dbReference type="SAM" id="MobiDB-lite"/>
    </source>
</evidence>
<keyword evidence="2" id="KW-0812">Transmembrane</keyword>
<keyword evidence="4" id="KW-1185">Reference proteome</keyword>
<feature type="compositionally biased region" description="Polar residues" evidence="1">
    <location>
        <begin position="434"/>
        <end position="443"/>
    </location>
</feature>
<feature type="transmembrane region" description="Helical" evidence="2">
    <location>
        <begin position="6"/>
        <end position="27"/>
    </location>
</feature>
<feature type="region of interest" description="Disordered" evidence="1">
    <location>
        <begin position="431"/>
        <end position="500"/>
    </location>
</feature>
<evidence type="ECO:0000313" key="3">
    <source>
        <dbReference type="EMBL" id="CAE7644919.1"/>
    </source>
</evidence>
<protein>
    <submittedName>
        <fullName evidence="3">SKI2 protein</fullName>
    </submittedName>
</protein>
<proteinExistence type="predicted"/>
<accession>A0A812VN35</accession>
<evidence type="ECO:0000313" key="4">
    <source>
        <dbReference type="Proteomes" id="UP000649617"/>
    </source>
</evidence>
<reference evidence="3" key="1">
    <citation type="submission" date="2021-02" db="EMBL/GenBank/DDBJ databases">
        <authorList>
            <person name="Dougan E. K."/>
            <person name="Rhodes N."/>
            <person name="Thang M."/>
            <person name="Chan C."/>
        </authorList>
    </citation>
    <scope>NUCLEOTIDE SEQUENCE</scope>
</reference>
<dbReference type="OrthoDB" id="445808at2759"/>
<gene>
    <name evidence="3" type="primary">SKI2</name>
    <name evidence="3" type="ORF">SPIL2461_LOCUS17129</name>
</gene>
<feature type="region of interest" description="Disordered" evidence="1">
    <location>
        <begin position="153"/>
        <end position="172"/>
    </location>
</feature>
<evidence type="ECO:0000256" key="2">
    <source>
        <dbReference type="SAM" id="Phobius"/>
    </source>
</evidence>
<keyword evidence="2" id="KW-0472">Membrane</keyword>
<name>A0A812VN35_SYMPI</name>
<dbReference type="EMBL" id="CAJNIZ010042971">
    <property type="protein sequence ID" value="CAE7644919.1"/>
    <property type="molecule type" value="Genomic_DNA"/>
</dbReference>
<feature type="transmembrane region" description="Helical" evidence="2">
    <location>
        <begin position="34"/>
        <end position="53"/>
    </location>
</feature>
<keyword evidence="2" id="KW-1133">Transmembrane helix</keyword>